<feature type="compositionally biased region" description="Basic and acidic residues" evidence="1">
    <location>
        <begin position="147"/>
        <end position="160"/>
    </location>
</feature>
<accession>A0AAD6XHL3</accession>
<evidence type="ECO:0000313" key="3">
    <source>
        <dbReference type="Proteomes" id="UP001222325"/>
    </source>
</evidence>
<proteinExistence type="predicted"/>
<sequence length="424" mass="46097">MRRGRASFGLTVTPVRAIPAALRVSISTALRVEITEALRSMCSMRSMRTELEGLELRPRIAPDSGPRTAASASHPAQTQRRAMRSMRTDRKLRSMGLECDAKRLQTPLPRIQPSDEDEPLRSFTPLETSDKVRARSHAALALNVKPGAEDEPRRSLDAVEVHPPPPARSPPAPAGSSFRSFCFAPPRESGHSPALESRRVDAGTRDAAESLAGARRLGIEGAKREFRRRVQAPRSPGSVRVVRAALGTRAQGDDFRAPSVESVSGSAHGARRSSGVLRAWVLCSALNSVRRGGCLCVSATHRARLRRTGRVCVETLPAKRAIPIPVPIPDFRHAPPFAIRPRGPEHTSRSLSYIRPTSLPARRLTSAAIIPHYPHYLAPDLCALEPTPSRPSRPSRICHSRICHAGRNARAAAPPRQGLDEAGC</sequence>
<protein>
    <submittedName>
        <fullName evidence="2">Uncharacterized protein</fullName>
    </submittedName>
</protein>
<gene>
    <name evidence="2" type="ORF">B0H15DRAFT_953976</name>
</gene>
<organism evidence="2 3">
    <name type="scientific">Mycena belliarum</name>
    <dbReference type="NCBI Taxonomy" id="1033014"/>
    <lineage>
        <taxon>Eukaryota</taxon>
        <taxon>Fungi</taxon>
        <taxon>Dikarya</taxon>
        <taxon>Basidiomycota</taxon>
        <taxon>Agaricomycotina</taxon>
        <taxon>Agaricomycetes</taxon>
        <taxon>Agaricomycetidae</taxon>
        <taxon>Agaricales</taxon>
        <taxon>Marasmiineae</taxon>
        <taxon>Mycenaceae</taxon>
        <taxon>Mycena</taxon>
    </lineage>
</organism>
<dbReference type="EMBL" id="JARJCN010000059">
    <property type="protein sequence ID" value="KAJ7079612.1"/>
    <property type="molecule type" value="Genomic_DNA"/>
</dbReference>
<keyword evidence="3" id="KW-1185">Reference proteome</keyword>
<dbReference type="AlphaFoldDB" id="A0AAD6XHL3"/>
<comment type="caution">
    <text evidence="2">The sequence shown here is derived from an EMBL/GenBank/DDBJ whole genome shotgun (WGS) entry which is preliminary data.</text>
</comment>
<name>A0AAD6XHL3_9AGAR</name>
<reference evidence="2" key="1">
    <citation type="submission" date="2023-03" db="EMBL/GenBank/DDBJ databases">
        <title>Massive genome expansion in bonnet fungi (Mycena s.s.) driven by repeated elements and novel gene families across ecological guilds.</title>
        <authorList>
            <consortium name="Lawrence Berkeley National Laboratory"/>
            <person name="Harder C.B."/>
            <person name="Miyauchi S."/>
            <person name="Viragh M."/>
            <person name="Kuo A."/>
            <person name="Thoen E."/>
            <person name="Andreopoulos B."/>
            <person name="Lu D."/>
            <person name="Skrede I."/>
            <person name="Drula E."/>
            <person name="Henrissat B."/>
            <person name="Morin E."/>
            <person name="Kohler A."/>
            <person name="Barry K."/>
            <person name="LaButti K."/>
            <person name="Morin E."/>
            <person name="Salamov A."/>
            <person name="Lipzen A."/>
            <person name="Mereny Z."/>
            <person name="Hegedus B."/>
            <person name="Baldrian P."/>
            <person name="Stursova M."/>
            <person name="Weitz H."/>
            <person name="Taylor A."/>
            <person name="Grigoriev I.V."/>
            <person name="Nagy L.G."/>
            <person name="Martin F."/>
            <person name="Kauserud H."/>
        </authorList>
    </citation>
    <scope>NUCLEOTIDE SEQUENCE</scope>
    <source>
        <strain evidence="2">CBHHK173m</strain>
    </source>
</reference>
<evidence type="ECO:0000256" key="1">
    <source>
        <dbReference type="SAM" id="MobiDB-lite"/>
    </source>
</evidence>
<feature type="region of interest" description="Disordered" evidence="1">
    <location>
        <begin position="59"/>
        <end position="89"/>
    </location>
</feature>
<feature type="compositionally biased region" description="Polar residues" evidence="1">
    <location>
        <begin position="70"/>
        <end position="80"/>
    </location>
</feature>
<dbReference type="Proteomes" id="UP001222325">
    <property type="component" value="Unassembled WGS sequence"/>
</dbReference>
<evidence type="ECO:0000313" key="2">
    <source>
        <dbReference type="EMBL" id="KAJ7079612.1"/>
    </source>
</evidence>
<feature type="region of interest" description="Disordered" evidence="1">
    <location>
        <begin position="107"/>
        <end position="177"/>
    </location>
</feature>
<feature type="compositionally biased region" description="Pro residues" evidence="1">
    <location>
        <begin position="162"/>
        <end position="173"/>
    </location>
</feature>